<accession>A0A7W6D131</accession>
<dbReference type="InterPro" id="IPR038696">
    <property type="entry name" value="IalB_sf"/>
</dbReference>
<dbReference type="AlphaFoldDB" id="A0A7W6D131"/>
<protein>
    <recommendedName>
        <fullName evidence="4">Invasion associated locus B family protein</fullName>
    </recommendedName>
</protein>
<keyword evidence="1" id="KW-0732">Signal</keyword>
<comment type="caution">
    <text evidence="2">The sequence shown here is derived from an EMBL/GenBank/DDBJ whole genome shotgun (WGS) entry which is preliminary data.</text>
</comment>
<dbReference type="RefSeq" id="WP_183395809.1">
    <property type="nucleotide sequence ID" value="NZ_JACIDR010000004.1"/>
</dbReference>
<reference evidence="2 3" key="1">
    <citation type="submission" date="2020-08" db="EMBL/GenBank/DDBJ databases">
        <title>Genomic Encyclopedia of Type Strains, Phase IV (KMG-IV): sequencing the most valuable type-strain genomes for metagenomic binning, comparative biology and taxonomic classification.</title>
        <authorList>
            <person name="Goeker M."/>
        </authorList>
    </citation>
    <scope>NUCLEOTIDE SEQUENCE [LARGE SCALE GENOMIC DNA]</scope>
    <source>
        <strain evidence="2 3">DSM 25481</strain>
    </source>
</reference>
<name>A0A7W6D131_9HYPH</name>
<gene>
    <name evidence="2" type="ORF">GGR24_002621</name>
</gene>
<evidence type="ECO:0008006" key="4">
    <source>
        <dbReference type="Google" id="ProtNLM"/>
    </source>
</evidence>
<feature type="chain" id="PRO_5031205972" description="Invasion associated locus B family protein" evidence="1">
    <location>
        <begin position="23"/>
        <end position="168"/>
    </location>
</feature>
<evidence type="ECO:0000256" key="1">
    <source>
        <dbReference type="SAM" id="SignalP"/>
    </source>
</evidence>
<evidence type="ECO:0000313" key="2">
    <source>
        <dbReference type="EMBL" id="MBB3973944.1"/>
    </source>
</evidence>
<feature type="signal peptide" evidence="1">
    <location>
        <begin position="1"/>
        <end position="22"/>
    </location>
</feature>
<proteinExistence type="predicted"/>
<organism evidence="2 3">
    <name type="scientific">Hansschlegelia beijingensis</name>
    <dbReference type="NCBI Taxonomy" id="1133344"/>
    <lineage>
        <taxon>Bacteria</taxon>
        <taxon>Pseudomonadati</taxon>
        <taxon>Pseudomonadota</taxon>
        <taxon>Alphaproteobacteria</taxon>
        <taxon>Hyphomicrobiales</taxon>
        <taxon>Methylopilaceae</taxon>
        <taxon>Hansschlegelia</taxon>
    </lineage>
</organism>
<sequence length="168" mass="18205">MKKLFLATIIASAVLAISPVRAAEKNIGFFESWSVWQYSDAGGKGCFIYANPSKAEPAKLNHGLVSFFVRSTGKSPPGTEASLQFGYDLDENAASSVDVDGKKFPLQAHKNGAWLVGGEPREQELLNAMQRGRSMTVSTASKRGNETSYVFSLRGVTQAMGLLHRRCS</sequence>
<keyword evidence="3" id="KW-1185">Reference proteome</keyword>
<dbReference type="EMBL" id="JACIDR010000004">
    <property type="protein sequence ID" value="MBB3973944.1"/>
    <property type="molecule type" value="Genomic_DNA"/>
</dbReference>
<dbReference type="Gene3D" id="2.60.40.1880">
    <property type="entry name" value="Invasion associated locus B (IalB) protein"/>
    <property type="match status" value="1"/>
</dbReference>
<dbReference type="Proteomes" id="UP000528964">
    <property type="component" value="Unassembled WGS sequence"/>
</dbReference>
<evidence type="ECO:0000313" key="3">
    <source>
        <dbReference type="Proteomes" id="UP000528964"/>
    </source>
</evidence>